<keyword evidence="7 14" id="KW-1133">Transmembrane helix</keyword>
<keyword evidence="16" id="KW-1185">Reference proteome</keyword>
<dbReference type="GO" id="GO:0051301">
    <property type="term" value="P:cell division"/>
    <property type="evidence" value="ECO:0007669"/>
    <property type="project" value="UniProtKB-KW"/>
</dbReference>
<dbReference type="EMBL" id="CP012418">
    <property type="protein sequence ID" value="AOE50495.1"/>
    <property type="molecule type" value="Genomic_DNA"/>
</dbReference>
<feature type="compositionally biased region" description="Basic and acidic residues" evidence="13">
    <location>
        <begin position="199"/>
        <end position="208"/>
    </location>
</feature>
<dbReference type="GO" id="GO:0005886">
    <property type="term" value="C:plasma membrane"/>
    <property type="evidence" value="ECO:0007669"/>
    <property type="project" value="UniProtKB-SubCell"/>
</dbReference>
<dbReference type="InterPro" id="IPR009386">
    <property type="entry name" value="ZapG-like"/>
</dbReference>
<feature type="region of interest" description="Disordered" evidence="13">
    <location>
        <begin position="117"/>
        <end position="231"/>
    </location>
</feature>
<keyword evidence="8 14" id="KW-0472">Membrane</keyword>
<sequence length="231" mass="25668">MSPVLIIFFVLIAGISAFLIGRWHGLKNGTKDLRKELNSKDQELEQLKSGVNQHFDETARLFSNLTEEYKTLYQHLAEGANKLSANDFKLKLSAPVGSDALPSNSNPSDVIDAEEKLAKEPLETQKNETEKESYEEVFVESNDASPEEVGQIKTDVSTDLDSPDIDIEVTPPKDWADDDMDDDYHPNDSKSKQSQFTDLSKDAVDKAKQSGIEPEQLGSQESDEESKTGTN</sequence>
<comment type="similarity">
    <text evidence="10">Belongs to the ZapG family.</text>
</comment>
<reference evidence="16" key="1">
    <citation type="submission" date="2015-08" db="EMBL/GenBank/DDBJ databases">
        <authorList>
            <person name="Kim K.M."/>
        </authorList>
    </citation>
    <scope>NUCLEOTIDE SEQUENCE [LARGE SCALE GENOMIC DNA]</scope>
    <source>
        <strain evidence="16">KCTC 23892</strain>
    </source>
</reference>
<protein>
    <recommendedName>
        <fullName evidence="11">Z-ring associated protein G</fullName>
    </recommendedName>
    <alternativeName>
        <fullName evidence="12">Cell division protein ZapG</fullName>
    </alternativeName>
</protein>
<accession>A0A1B3BCK1</accession>
<evidence type="ECO:0000256" key="6">
    <source>
        <dbReference type="ARBA" id="ARBA00022960"/>
    </source>
</evidence>
<evidence type="ECO:0000313" key="15">
    <source>
        <dbReference type="EMBL" id="AOE50495.1"/>
    </source>
</evidence>
<dbReference type="OrthoDB" id="7068713at2"/>
<keyword evidence="9" id="KW-0131">Cell cycle</keyword>
<keyword evidence="4" id="KW-0132">Cell division</keyword>
<evidence type="ECO:0000256" key="10">
    <source>
        <dbReference type="ARBA" id="ARBA00035657"/>
    </source>
</evidence>
<dbReference type="PANTHER" id="PTHR39579:SF1">
    <property type="entry name" value="INNER MEMBRANE PROTEIN YHCB"/>
    <property type="match status" value="1"/>
</dbReference>
<evidence type="ECO:0000256" key="2">
    <source>
        <dbReference type="ARBA" id="ARBA00022475"/>
    </source>
</evidence>
<evidence type="ECO:0000256" key="13">
    <source>
        <dbReference type="SAM" id="MobiDB-lite"/>
    </source>
</evidence>
<evidence type="ECO:0000256" key="12">
    <source>
        <dbReference type="ARBA" id="ARBA00035727"/>
    </source>
</evidence>
<dbReference type="KEGG" id="ksd:KS2013_1786"/>
<dbReference type="AlphaFoldDB" id="A0A1B3BCK1"/>
<evidence type="ECO:0000256" key="3">
    <source>
        <dbReference type="ARBA" id="ARBA00022519"/>
    </source>
</evidence>
<dbReference type="STRING" id="1144748.KS2013_1786"/>
<dbReference type="Proteomes" id="UP000094147">
    <property type="component" value="Chromosome"/>
</dbReference>
<evidence type="ECO:0000256" key="8">
    <source>
        <dbReference type="ARBA" id="ARBA00023136"/>
    </source>
</evidence>
<evidence type="ECO:0000256" key="9">
    <source>
        <dbReference type="ARBA" id="ARBA00023306"/>
    </source>
</evidence>
<keyword evidence="3" id="KW-0997">Cell inner membrane</keyword>
<dbReference type="Pfam" id="PF06295">
    <property type="entry name" value="ZapG-like"/>
    <property type="match status" value="1"/>
</dbReference>
<organism evidence="15 16">
    <name type="scientific">Kangiella sediminilitoris</name>
    <dbReference type="NCBI Taxonomy" id="1144748"/>
    <lineage>
        <taxon>Bacteria</taxon>
        <taxon>Pseudomonadati</taxon>
        <taxon>Pseudomonadota</taxon>
        <taxon>Gammaproteobacteria</taxon>
        <taxon>Kangiellales</taxon>
        <taxon>Kangiellaceae</taxon>
        <taxon>Kangiella</taxon>
    </lineage>
</organism>
<comment type="subcellular location">
    <subcellularLocation>
        <location evidence="1">Cell inner membrane</location>
        <topology evidence="1">Single-pass membrane protein</topology>
    </subcellularLocation>
</comment>
<keyword evidence="6" id="KW-0133">Cell shape</keyword>
<evidence type="ECO:0000256" key="4">
    <source>
        <dbReference type="ARBA" id="ARBA00022618"/>
    </source>
</evidence>
<evidence type="ECO:0000256" key="11">
    <source>
        <dbReference type="ARBA" id="ARBA00035703"/>
    </source>
</evidence>
<dbReference type="RefSeq" id="WP_068992765.1">
    <property type="nucleotide sequence ID" value="NZ_CP012418.1"/>
</dbReference>
<evidence type="ECO:0000256" key="1">
    <source>
        <dbReference type="ARBA" id="ARBA00004377"/>
    </source>
</evidence>
<evidence type="ECO:0000256" key="7">
    <source>
        <dbReference type="ARBA" id="ARBA00022989"/>
    </source>
</evidence>
<proteinExistence type="inferred from homology"/>
<gene>
    <name evidence="15" type="ORF">KS2013_1786</name>
</gene>
<feature type="compositionally biased region" description="Basic and acidic residues" evidence="13">
    <location>
        <begin position="117"/>
        <end position="134"/>
    </location>
</feature>
<evidence type="ECO:0000313" key="16">
    <source>
        <dbReference type="Proteomes" id="UP000094147"/>
    </source>
</evidence>
<name>A0A1B3BCK1_9GAMM</name>
<keyword evidence="2" id="KW-1003">Cell membrane</keyword>
<dbReference type="GO" id="GO:0008360">
    <property type="term" value="P:regulation of cell shape"/>
    <property type="evidence" value="ECO:0007669"/>
    <property type="project" value="UniProtKB-KW"/>
</dbReference>
<keyword evidence="5 14" id="KW-0812">Transmembrane</keyword>
<feature type="transmembrane region" description="Helical" evidence="14">
    <location>
        <begin position="6"/>
        <end position="25"/>
    </location>
</feature>
<evidence type="ECO:0000256" key="5">
    <source>
        <dbReference type="ARBA" id="ARBA00022692"/>
    </source>
</evidence>
<evidence type="ECO:0000256" key="14">
    <source>
        <dbReference type="SAM" id="Phobius"/>
    </source>
</evidence>
<dbReference type="PANTHER" id="PTHR39579">
    <property type="entry name" value="INNER MEMBRANE PROTEIN YHCB"/>
    <property type="match status" value="1"/>
</dbReference>